<evidence type="ECO:0000256" key="1">
    <source>
        <dbReference type="SAM" id="MobiDB-lite"/>
    </source>
</evidence>
<dbReference type="Proteomes" id="UP000800040">
    <property type="component" value="Unassembled WGS sequence"/>
</dbReference>
<feature type="compositionally biased region" description="Basic and acidic residues" evidence="1">
    <location>
        <begin position="101"/>
        <end position="113"/>
    </location>
</feature>
<sequence>MSKIKQEPSDDEEKDWSDYQGEYSYDDRMERSAARSRGDRRDYPGHHPRYHSLDRLEEYRGAYRRDGPRDYCEDDSEYIKLESGLEDETPHEYDGYNPRNIKHEFEPKDDAPRDPYWYPGKGRNSHPTKMPSQNPHDPKPRNPKRTESCRMESSASRHARLERKHDRREREREQVVNGTAGSLPT</sequence>
<gene>
    <name evidence="2" type="ORF">BDW02DRAFT_573954</name>
</gene>
<evidence type="ECO:0000313" key="3">
    <source>
        <dbReference type="Proteomes" id="UP000800040"/>
    </source>
</evidence>
<feature type="region of interest" description="Disordered" evidence="1">
    <location>
        <begin position="82"/>
        <end position="185"/>
    </location>
</feature>
<evidence type="ECO:0000313" key="2">
    <source>
        <dbReference type="EMBL" id="KAF1829466.1"/>
    </source>
</evidence>
<dbReference type="OrthoDB" id="3693867at2759"/>
<feature type="compositionally biased region" description="Basic residues" evidence="1">
    <location>
        <begin position="157"/>
        <end position="167"/>
    </location>
</feature>
<feature type="compositionally biased region" description="Basic and acidic residues" evidence="1">
    <location>
        <begin position="136"/>
        <end position="150"/>
    </location>
</feature>
<name>A0A6A5K0A8_9PLEO</name>
<reference evidence="2" key="1">
    <citation type="submission" date="2020-01" db="EMBL/GenBank/DDBJ databases">
        <authorList>
            <consortium name="DOE Joint Genome Institute"/>
            <person name="Haridas S."/>
            <person name="Albert R."/>
            <person name="Binder M."/>
            <person name="Bloem J."/>
            <person name="Labutti K."/>
            <person name="Salamov A."/>
            <person name="Andreopoulos B."/>
            <person name="Baker S.E."/>
            <person name="Barry K."/>
            <person name="Bills G."/>
            <person name="Bluhm B.H."/>
            <person name="Cannon C."/>
            <person name="Castanera R."/>
            <person name="Culley D.E."/>
            <person name="Daum C."/>
            <person name="Ezra D."/>
            <person name="Gonzalez J.B."/>
            <person name="Henrissat B."/>
            <person name="Kuo A."/>
            <person name="Liang C."/>
            <person name="Lipzen A."/>
            <person name="Lutzoni F."/>
            <person name="Magnuson J."/>
            <person name="Mondo S."/>
            <person name="Nolan M."/>
            <person name="Ohm R."/>
            <person name="Pangilinan J."/>
            <person name="Park H.-J."/>
            <person name="Ramirez L."/>
            <person name="Alfaro M."/>
            <person name="Sun H."/>
            <person name="Tritt A."/>
            <person name="Yoshinaga Y."/>
            <person name="Zwiers L.-H."/>
            <person name="Turgeon B.G."/>
            <person name="Goodwin S.B."/>
            <person name="Spatafora J.W."/>
            <person name="Crous P.W."/>
            <person name="Grigoriev I.V."/>
        </authorList>
    </citation>
    <scope>NUCLEOTIDE SEQUENCE</scope>
    <source>
        <strain evidence="2">P77</strain>
    </source>
</reference>
<feature type="region of interest" description="Disordered" evidence="1">
    <location>
        <begin position="1"/>
        <end position="52"/>
    </location>
</feature>
<organism evidence="2 3">
    <name type="scientific">Decorospora gaudefroyi</name>
    <dbReference type="NCBI Taxonomy" id="184978"/>
    <lineage>
        <taxon>Eukaryota</taxon>
        <taxon>Fungi</taxon>
        <taxon>Dikarya</taxon>
        <taxon>Ascomycota</taxon>
        <taxon>Pezizomycotina</taxon>
        <taxon>Dothideomycetes</taxon>
        <taxon>Pleosporomycetidae</taxon>
        <taxon>Pleosporales</taxon>
        <taxon>Pleosporineae</taxon>
        <taxon>Pleosporaceae</taxon>
        <taxon>Decorospora</taxon>
    </lineage>
</organism>
<feature type="compositionally biased region" description="Polar residues" evidence="1">
    <location>
        <begin position="176"/>
        <end position="185"/>
    </location>
</feature>
<accession>A0A6A5K0A8</accession>
<protein>
    <submittedName>
        <fullName evidence="2">Uncharacterized protein</fullName>
    </submittedName>
</protein>
<keyword evidence="3" id="KW-1185">Reference proteome</keyword>
<dbReference type="AlphaFoldDB" id="A0A6A5K0A8"/>
<feature type="compositionally biased region" description="Polar residues" evidence="1">
    <location>
        <begin position="125"/>
        <end position="135"/>
    </location>
</feature>
<dbReference type="EMBL" id="ML975442">
    <property type="protein sequence ID" value="KAF1829466.1"/>
    <property type="molecule type" value="Genomic_DNA"/>
</dbReference>
<feature type="compositionally biased region" description="Basic and acidic residues" evidence="1">
    <location>
        <begin position="25"/>
        <end position="52"/>
    </location>
</feature>
<proteinExistence type="predicted"/>